<name>F4XQM7_9CYAN</name>
<dbReference type="AlphaFoldDB" id="F4XQM7"/>
<sequence>MELSPMTALHRSPAPWKQRQLLMGEPPLAALPPQDRTASLRLSCIAIIKAMQRYNPKLGSNPQKRSLINKVINVTAPKLILLNQFRLPSQSSYCLGGAGL</sequence>
<dbReference type="EMBL" id="GL890873">
    <property type="protein sequence ID" value="EGJ33056.1"/>
    <property type="molecule type" value="Genomic_DNA"/>
</dbReference>
<proteinExistence type="predicted"/>
<reference evidence="2" key="1">
    <citation type="journal article" date="2011" name="Proc. Natl. Acad. Sci. U.S.A.">
        <title>Genomic insights into the physiology and ecology of the marine filamentous cyanobacterium Lyngbya majuscula.</title>
        <authorList>
            <person name="Jones A.C."/>
            <person name="Monroe E.A."/>
            <person name="Podell S."/>
            <person name="Hess W.R."/>
            <person name="Klages S."/>
            <person name="Esquenazi E."/>
            <person name="Niessen S."/>
            <person name="Hoover H."/>
            <person name="Rothmann M."/>
            <person name="Lasken R.S."/>
            <person name="Yates J.R.III."/>
            <person name="Reinhardt R."/>
            <person name="Kube M."/>
            <person name="Burkart M.D."/>
            <person name="Allen E.E."/>
            <person name="Dorrestein P.C."/>
            <person name="Gerwick W.H."/>
            <person name="Gerwick L."/>
        </authorList>
    </citation>
    <scope>NUCLEOTIDE SEQUENCE [LARGE SCALE GENOMIC DNA]</scope>
    <source>
        <strain evidence="2">3L</strain>
    </source>
</reference>
<gene>
    <name evidence="1" type="ORF">LYNGBM3L_54480</name>
</gene>
<keyword evidence="2" id="KW-1185">Reference proteome</keyword>
<dbReference type="Proteomes" id="UP000003959">
    <property type="component" value="Unassembled WGS sequence"/>
</dbReference>
<accession>F4XQM7</accession>
<evidence type="ECO:0000313" key="1">
    <source>
        <dbReference type="EMBL" id="EGJ33056.1"/>
    </source>
</evidence>
<dbReference type="HOGENOM" id="CLU_2302705_0_0_3"/>
<evidence type="ECO:0000313" key="2">
    <source>
        <dbReference type="Proteomes" id="UP000003959"/>
    </source>
</evidence>
<protein>
    <submittedName>
        <fullName evidence="1">Uncharacterized protein</fullName>
    </submittedName>
</protein>
<organism evidence="1 2">
    <name type="scientific">Moorena producens 3L</name>
    <dbReference type="NCBI Taxonomy" id="489825"/>
    <lineage>
        <taxon>Bacteria</taxon>
        <taxon>Bacillati</taxon>
        <taxon>Cyanobacteriota</taxon>
        <taxon>Cyanophyceae</taxon>
        <taxon>Coleofasciculales</taxon>
        <taxon>Coleofasciculaceae</taxon>
        <taxon>Moorena</taxon>
    </lineage>
</organism>